<gene>
    <name evidence="1" type="ORF">PMEA_00011623</name>
</gene>
<evidence type="ECO:0000313" key="2">
    <source>
        <dbReference type="Proteomes" id="UP001159428"/>
    </source>
</evidence>
<comment type="caution">
    <text evidence="1">The sequence shown here is derived from an EMBL/GenBank/DDBJ whole genome shotgun (WGS) entry which is preliminary data.</text>
</comment>
<dbReference type="AlphaFoldDB" id="A0AAU9WRR2"/>
<protein>
    <recommendedName>
        <fullName evidence="3">RING-type domain-containing protein</fullName>
    </recommendedName>
</protein>
<evidence type="ECO:0008006" key="3">
    <source>
        <dbReference type="Google" id="ProtNLM"/>
    </source>
</evidence>
<dbReference type="InterPro" id="IPR013083">
    <property type="entry name" value="Znf_RING/FYVE/PHD"/>
</dbReference>
<accession>A0AAU9WRR2</accession>
<evidence type="ECO:0000313" key="1">
    <source>
        <dbReference type="EMBL" id="CAH3123958.1"/>
    </source>
</evidence>
<proteinExistence type="predicted"/>
<dbReference type="Proteomes" id="UP001159428">
    <property type="component" value="Unassembled WGS sequence"/>
</dbReference>
<reference evidence="1 2" key="1">
    <citation type="submission" date="2022-05" db="EMBL/GenBank/DDBJ databases">
        <authorList>
            <consortium name="Genoscope - CEA"/>
            <person name="William W."/>
        </authorList>
    </citation>
    <scope>NUCLEOTIDE SEQUENCE [LARGE SCALE GENOMIC DNA]</scope>
</reference>
<keyword evidence="2" id="KW-1185">Reference proteome</keyword>
<dbReference type="Gene3D" id="3.30.40.10">
    <property type="entry name" value="Zinc/RING finger domain, C3HC4 (zinc finger)"/>
    <property type="match status" value="1"/>
</dbReference>
<dbReference type="EMBL" id="CALNXJ010000020">
    <property type="protein sequence ID" value="CAH3123958.1"/>
    <property type="molecule type" value="Genomic_DNA"/>
</dbReference>
<sequence length="135" mass="15597">MTPVRGSRRLRRQDVEEQRAPYDCFICLTPITVNMYDAAATPCCTRQVHRACYQQHAHALAACGHCRRQFATQAAISLRNPLINEDLAIREVQRQQAIQDLEALLQPGALEARIQQVCVFFYFTNRCLREHLRKI</sequence>
<organism evidence="1 2">
    <name type="scientific">Pocillopora meandrina</name>
    <dbReference type="NCBI Taxonomy" id="46732"/>
    <lineage>
        <taxon>Eukaryota</taxon>
        <taxon>Metazoa</taxon>
        <taxon>Cnidaria</taxon>
        <taxon>Anthozoa</taxon>
        <taxon>Hexacorallia</taxon>
        <taxon>Scleractinia</taxon>
        <taxon>Astrocoeniina</taxon>
        <taxon>Pocilloporidae</taxon>
        <taxon>Pocillopora</taxon>
    </lineage>
</organism>
<name>A0AAU9WRR2_9CNID</name>